<dbReference type="Proteomes" id="UP000574390">
    <property type="component" value="Unassembled WGS sequence"/>
</dbReference>
<dbReference type="Proteomes" id="UP000553632">
    <property type="component" value="Unassembled WGS sequence"/>
</dbReference>
<accession>A0A7J6N5Q4</accession>
<dbReference type="EMBL" id="JABANO010041318">
    <property type="protein sequence ID" value="KAF4679262.1"/>
    <property type="molecule type" value="Genomic_DNA"/>
</dbReference>
<sequence length="76" mass="8185">MRRSHSEELGEGVEPRSFLLSGGGESLGTSEEEVLWIAAATAGAKQTLKGDAPKASLDSLLDKELHVFHSEDSRVY</sequence>
<dbReference type="EMBL" id="JABANM010008632">
    <property type="protein sequence ID" value="KAF4742282.1"/>
    <property type="molecule type" value="Genomic_DNA"/>
</dbReference>
<gene>
    <name evidence="3" type="ORF">FOZ62_001002</name>
    <name evidence="2" type="ORF">FOZ63_030239</name>
</gene>
<feature type="region of interest" description="Disordered" evidence="1">
    <location>
        <begin position="1"/>
        <end position="26"/>
    </location>
</feature>
<evidence type="ECO:0000313" key="3">
    <source>
        <dbReference type="EMBL" id="KAF4742282.1"/>
    </source>
</evidence>
<proteinExistence type="predicted"/>
<comment type="caution">
    <text evidence="2">The sequence shown here is derived from an EMBL/GenBank/DDBJ whole genome shotgun (WGS) entry which is preliminary data.</text>
</comment>
<evidence type="ECO:0000256" key="1">
    <source>
        <dbReference type="SAM" id="MobiDB-lite"/>
    </source>
</evidence>
<evidence type="ECO:0000313" key="2">
    <source>
        <dbReference type="EMBL" id="KAF4679262.1"/>
    </source>
</evidence>
<reference evidence="4 5" key="1">
    <citation type="submission" date="2020-04" db="EMBL/GenBank/DDBJ databases">
        <title>Perkinsus olseni comparative genomics.</title>
        <authorList>
            <person name="Bogema D.R."/>
        </authorList>
    </citation>
    <scope>NUCLEOTIDE SEQUENCE [LARGE SCALE GENOMIC DNA]</scope>
    <source>
        <strain evidence="3">ATCC PRA-205</strain>
        <strain evidence="2 4">ATCC PRA-207</strain>
    </source>
</reference>
<protein>
    <submittedName>
        <fullName evidence="2">Uncharacterized protein</fullName>
    </submittedName>
</protein>
<keyword evidence="4" id="KW-1185">Reference proteome</keyword>
<name>A0A7J6N5Q4_PEROL</name>
<organism evidence="2 4">
    <name type="scientific">Perkinsus olseni</name>
    <name type="common">Perkinsus atlanticus</name>
    <dbReference type="NCBI Taxonomy" id="32597"/>
    <lineage>
        <taxon>Eukaryota</taxon>
        <taxon>Sar</taxon>
        <taxon>Alveolata</taxon>
        <taxon>Perkinsozoa</taxon>
        <taxon>Perkinsea</taxon>
        <taxon>Perkinsida</taxon>
        <taxon>Perkinsidae</taxon>
        <taxon>Perkinsus</taxon>
    </lineage>
</organism>
<dbReference type="AlphaFoldDB" id="A0A7J6N5Q4"/>
<evidence type="ECO:0000313" key="5">
    <source>
        <dbReference type="Proteomes" id="UP000574390"/>
    </source>
</evidence>
<evidence type="ECO:0000313" key="4">
    <source>
        <dbReference type="Proteomes" id="UP000553632"/>
    </source>
</evidence>